<dbReference type="SFLD" id="SFLDG01129">
    <property type="entry name" value="C1.5:_HAD__Beta-PGM__Phosphata"/>
    <property type="match status" value="1"/>
</dbReference>
<dbReference type="OrthoDB" id="359207at2"/>
<dbReference type="KEGG" id="sgp:SpiGrapes_0943"/>
<dbReference type="SUPFAM" id="SSF56784">
    <property type="entry name" value="HAD-like"/>
    <property type="match status" value="1"/>
</dbReference>
<dbReference type="InterPro" id="IPR023214">
    <property type="entry name" value="HAD_sf"/>
</dbReference>
<reference evidence="1 2" key="1">
    <citation type="submission" date="2011-11" db="EMBL/GenBank/DDBJ databases">
        <title>Complete sequence of Spirochaeta sp. grapes.</title>
        <authorList>
            <consortium name="US DOE Joint Genome Institute"/>
            <person name="Lucas S."/>
            <person name="Han J."/>
            <person name="Lapidus A."/>
            <person name="Cheng J.-F."/>
            <person name="Goodwin L."/>
            <person name="Pitluck S."/>
            <person name="Peters L."/>
            <person name="Ovchinnikova G."/>
            <person name="Munk A.C."/>
            <person name="Detter J.C."/>
            <person name="Han C."/>
            <person name="Tapia R."/>
            <person name="Land M."/>
            <person name="Hauser L."/>
            <person name="Kyrpides N."/>
            <person name="Ivanova N."/>
            <person name="Pagani I."/>
            <person name="Ritalahtilisa K."/>
            <person name="Loeffler F."/>
            <person name="Woyke T."/>
        </authorList>
    </citation>
    <scope>NUCLEOTIDE SEQUENCE [LARGE SCALE GENOMIC DNA]</scope>
    <source>
        <strain evidence="2">ATCC BAA-1885 / DSM 22778 / Grapes</strain>
    </source>
</reference>
<dbReference type="AlphaFoldDB" id="G8QRB6"/>
<dbReference type="Proteomes" id="UP000005632">
    <property type="component" value="Chromosome"/>
</dbReference>
<dbReference type="SFLD" id="SFLDS00003">
    <property type="entry name" value="Haloacid_Dehalogenase"/>
    <property type="match status" value="1"/>
</dbReference>
<keyword evidence="1" id="KW-0378">Hydrolase</keyword>
<dbReference type="PANTHER" id="PTHR43611:SF3">
    <property type="entry name" value="FLAVIN MONONUCLEOTIDE HYDROLASE 1, CHLOROPLATIC"/>
    <property type="match status" value="1"/>
</dbReference>
<dbReference type="PANTHER" id="PTHR43611">
    <property type="entry name" value="ALPHA-D-GLUCOSE 1-PHOSPHATE PHOSPHATASE"/>
    <property type="match status" value="1"/>
</dbReference>
<sequence length="198" mass="22663">MKLCIFDMGGVLIRNFHIAPKLLPFLGLKTSTLQEYDPRLGTALTLHSEGKISEEEFWKYYREITHREVPHIQGSLLGKFFTPTLDDPTVALVKRLKEKNLRVVCGTNVIDAHFKIHHQLHQYDIFDAVYPSHILGIAKPKLEFFQRICEAEQVHPEKAFFTDDMQANVDASLKAGLKGFRYVDAKTLESQLKGLNLL</sequence>
<name>G8QRB6_SPHPG</name>
<dbReference type="InterPro" id="IPR036412">
    <property type="entry name" value="HAD-like_sf"/>
</dbReference>
<dbReference type="Pfam" id="PF00702">
    <property type="entry name" value="Hydrolase"/>
    <property type="match status" value="1"/>
</dbReference>
<protein>
    <submittedName>
        <fullName evidence="1">Putative HAD superfamily hydrolase</fullName>
    </submittedName>
</protein>
<keyword evidence="2" id="KW-1185">Reference proteome</keyword>
<dbReference type="eggNOG" id="COG1011">
    <property type="taxonomic scope" value="Bacteria"/>
</dbReference>
<proteinExistence type="predicted"/>
<dbReference type="InterPro" id="IPR023198">
    <property type="entry name" value="PGP-like_dom2"/>
</dbReference>
<dbReference type="Gene3D" id="1.10.150.240">
    <property type="entry name" value="Putative phosphatase, domain 2"/>
    <property type="match status" value="1"/>
</dbReference>
<dbReference type="eggNOG" id="COG0560">
    <property type="taxonomic scope" value="Bacteria"/>
</dbReference>
<gene>
    <name evidence="1" type="ordered locus">SpiGrapes_0943</name>
</gene>
<accession>G8QRB6</accession>
<evidence type="ECO:0000313" key="1">
    <source>
        <dbReference type="EMBL" id="AEV28769.1"/>
    </source>
</evidence>
<dbReference type="EMBL" id="CP003155">
    <property type="protein sequence ID" value="AEV28769.1"/>
    <property type="molecule type" value="Genomic_DNA"/>
</dbReference>
<dbReference type="Gene3D" id="3.40.50.1000">
    <property type="entry name" value="HAD superfamily/HAD-like"/>
    <property type="match status" value="1"/>
</dbReference>
<organism evidence="1 2">
    <name type="scientific">Sphaerochaeta pleomorpha (strain ATCC BAA-1885 / DSM 22778 / Grapes)</name>
    <dbReference type="NCBI Taxonomy" id="158190"/>
    <lineage>
        <taxon>Bacteria</taxon>
        <taxon>Pseudomonadati</taxon>
        <taxon>Spirochaetota</taxon>
        <taxon>Spirochaetia</taxon>
        <taxon>Spirochaetales</taxon>
        <taxon>Sphaerochaetaceae</taxon>
        <taxon>Sphaerochaeta</taxon>
    </lineage>
</organism>
<dbReference type="RefSeq" id="WP_014269618.1">
    <property type="nucleotide sequence ID" value="NC_016633.1"/>
</dbReference>
<dbReference type="HOGENOM" id="CLU_045011_9_5_12"/>
<dbReference type="STRING" id="158190.SpiGrapes_0943"/>
<dbReference type="GO" id="GO:0016787">
    <property type="term" value="F:hydrolase activity"/>
    <property type="evidence" value="ECO:0007669"/>
    <property type="project" value="UniProtKB-KW"/>
</dbReference>
<evidence type="ECO:0000313" key="2">
    <source>
        <dbReference type="Proteomes" id="UP000005632"/>
    </source>
</evidence>